<sequence>MHFSTARLLPAHHAIVNPSSTAKPHRLSISDLQVSEERIQNKPLSPKVEYEELFKGNAQEKKTERRIFKEGSEIVESSSSHHVALLKEKHMKDTKVSSSHRYVKKEVVIFDQMNDDIVVMDYQPPHRKTPIHNK</sequence>
<name>A0AAD8JR36_TARER</name>
<keyword evidence="2" id="KW-1185">Reference proteome</keyword>
<comment type="caution">
    <text evidence="1">The sequence shown here is derived from an EMBL/GenBank/DDBJ whole genome shotgun (WGS) entry which is preliminary data.</text>
</comment>
<organism evidence="1 2">
    <name type="scientific">Tagetes erecta</name>
    <name type="common">African marigold</name>
    <dbReference type="NCBI Taxonomy" id="13708"/>
    <lineage>
        <taxon>Eukaryota</taxon>
        <taxon>Viridiplantae</taxon>
        <taxon>Streptophyta</taxon>
        <taxon>Embryophyta</taxon>
        <taxon>Tracheophyta</taxon>
        <taxon>Spermatophyta</taxon>
        <taxon>Magnoliopsida</taxon>
        <taxon>eudicotyledons</taxon>
        <taxon>Gunneridae</taxon>
        <taxon>Pentapetalae</taxon>
        <taxon>asterids</taxon>
        <taxon>campanulids</taxon>
        <taxon>Asterales</taxon>
        <taxon>Asteraceae</taxon>
        <taxon>Asteroideae</taxon>
        <taxon>Heliantheae alliance</taxon>
        <taxon>Tageteae</taxon>
        <taxon>Tagetes</taxon>
    </lineage>
</organism>
<dbReference type="Proteomes" id="UP001229421">
    <property type="component" value="Unassembled WGS sequence"/>
</dbReference>
<dbReference type="AlphaFoldDB" id="A0AAD8JR36"/>
<evidence type="ECO:0000313" key="1">
    <source>
        <dbReference type="EMBL" id="KAK1409209.1"/>
    </source>
</evidence>
<accession>A0AAD8JR36</accession>
<protein>
    <submittedName>
        <fullName evidence="1">Uncharacterized protein</fullName>
    </submittedName>
</protein>
<evidence type="ECO:0000313" key="2">
    <source>
        <dbReference type="Proteomes" id="UP001229421"/>
    </source>
</evidence>
<dbReference type="EMBL" id="JAUHHV010000010">
    <property type="protein sequence ID" value="KAK1409209.1"/>
    <property type="molecule type" value="Genomic_DNA"/>
</dbReference>
<reference evidence="1" key="1">
    <citation type="journal article" date="2023" name="bioRxiv">
        <title>Improved chromosome-level genome assembly for marigold (Tagetes erecta).</title>
        <authorList>
            <person name="Jiang F."/>
            <person name="Yuan L."/>
            <person name="Wang S."/>
            <person name="Wang H."/>
            <person name="Xu D."/>
            <person name="Wang A."/>
            <person name="Fan W."/>
        </authorList>
    </citation>
    <scope>NUCLEOTIDE SEQUENCE</scope>
    <source>
        <strain evidence="1">WSJ</strain>
        <tissue evidence="1">Leaf</tissue>
    </source>
</reference>
<gene>
    <name evidence="1" type="ORF">QVD17_35734</name>
</gene>
<proteinExistence type="predicted"/>